<dbReference type="EMBL" id="FLUV01001642">
    <property type="protein sequence ID" value="SBW23754.1"/>
    <property type="molecule type" value="Genomic_DNA"/>
</dbReference>
<protein>
    <submittedName>
        <fullName evidence="1">Uncharacterized protein</fullName>
    </submittedName>
</protein>
<organism evidence="1 2">
    <name type="scientific">Candidatus Protofrankia californiensis</name>
    <dbReference type="NCBI Taxonomy" id="1839754"/>
    <lineage>
        <taxon>Bacteria</taxon>
        <taxon>Bacillati</taxon>
        <taxon>Actinomycetota</taxon>
        <taxon>Actinomycetes</taxon>
        <taxon>Frankiales</taxon>
        <taxon>Frankiaceae</taxon>
        <taxon>Protofrankia</taxon>
    </lineage>
</organism>
<reference evidence="2" key="1">
    <citation type="submission" date="2016-02" db="EMBL/GenBank/DDBJ databases">
        <authorList>
            <person name="Wibberg D."/>
        </authorList>
    </citation>
    <scope>NUCLEOTIDE SEQUENCE [LARGE SCALE GENOMIC DNA]</scope>
</reference>
<sequence length="57" mass="5976">MALTDATRIRLNVTVREAGLGTPLTADNLNGLMSAVHQSEAALTAQLTNSNSQHRSG</sequence>
<proteinExistence type="predicted"/>
<gene>
    <name evidence="1" type="ORF">FDG2_3904</name>
</gene>
<dbReference type="Proteomes" id="UP000199013">
    <property type="component" value="Unassembled WGS sequence"/>
</dbReference>
<evidence type="ECO:0000313" key="1">
    <source>
        <dbReference type="EMBL" id="SBW23754.1"/>
    </source>
</evidence>
<keyword evidence="2" id="KW-1185">Reference proteome</keyword>
<name>A0A1C3P1S7_9ACTN</name>
<dbReference type="AlphaFoldDB" id="A0A1C3P1S7"/>
<accession>A0A1C3P1S7</accession>
<evidence type="ECO:0000313" key="2">
    <source>
        <dbReference type="Proteomes" id="UP000199013"/>
    </source>
</evidence>